<proteinExistence type="predicted"/>
<dbReference type="InterPro" id="IPR036179">
    <property type="entry name" value="Ig-like_dom_sf"/>
</dbReference>
<evidence type="ECO:0000256" key="5">
    <source>
        <dbReference type="ARBA" id="ARBA00043266"/>
    </source>
</evidence>
<dbReference type="Pfam" id="PF07686">
    <property type="entry name" value="V-set"/>
    <property type="match status" value="1"/>
</dbReference>
<dbReference type="PANTHER" id="PTHR19367">
    <property type="entry name" value="T-CELL RECEPTOR ALPHA CHAIN V REGION"/>
    <property type="match status" value="1"/>
</dbReference>
<dbReference type="HOGENOM" id="CLU_077975_8_3_1"/>
<dbReference type="Ensembl" id="ENSECAT00000023398.3">
    <property type="protein sequence ID" value="ENSECAP00000019377.3"/>
    <property type="gene ID" value="ENSECAG00000052835.1"/>
</dbReference>
<dbReference type="InterPro" id="IPR013106">
    <property type="entry name" value="Ig_V-set"/>
</dbReference>
<keyword evidence="4" id="KW-0393">Immunoglobulin domain</keyword>
<organism evidence="8 9">
    <name type="scientific">Equus caballus</name>
    <name type="common">Horse</name>
    <dbReference type="NCBI Taxonomy" id="9796"/>
    <lineage>
        <taxon>Eukaryota</taxon>
        <taxon>Metazoa</taxon>
        <taxon>Chordata</taxon>
        <taxon>Craniata</taxon>
        <taxon>Vertebrata</taxon>
        <taxon>Euteleostomi</taxon>
        <taxon>Mammalia</taxon>
        <taxon>Eutheria</taxon>
        <taxon>Laurasiatheria</taxon>
        <taxon>Perissodactyla</taxon>
        <taxon>Equidae</taxon>
        <taxon>Equus</taxon>
    </lineage>
</organism>
<dbReference type="GO" id="GO:0002250">
    <property type="term" value="P:adaptive immune response"/>
    <property type="evidence" value="ECO:0007669"/>
    <property type="project" value="UniProtKB-KW"/>
</dbReference>
<dbReference type="Bgee" id="ENSECAG00000013643">
    <property type="expression patterns" value="Expressed in leukocyte and 9 other cell types or tissues"/>
</dbReference>
<keyword evidence="1 6" id="KW-0732">Signal</keyword>
<evidence type="ECO:0000313" key="9">
    <source>
        <dbReference type="Proteomes" id="UP000002281"/>
    </source>
</evidence>
<evidence type="ECO:0000313" key="8">
    <source>
        <dbReference type="Ensembl" id="ENSECAP00000019377.3"/>
    </source>
</evidence>
<keyword evidence="3" id="KW-0675">Receptor</keyword>
<name>F6WRG7_HORSE</name>
<evidence type="ECO:0000256" key="3">
    <source>
        <dbReference type="ARBA" id="ARBA00023170"/>
    </source>
</evidence>
<reference evidence="8 9" key="1">
    <citation type="journal article" date="2009" name="Science">
        <title>Genome sequence, comparative analysis, and population genetics of the domestic horse.</title>
        <authorList>
            <consortium name="Broad Institute Genome Sequencing Platform"/>
            <consortium name="Broad Institute Whole Genome Assembly Team"/>
            <person name="Wade C.M."/>
            <person name="Giulotto E."/>
            <person name="Sigurdsson S."/>
            <person name="Zoli M."/>
            <person name="Gnerre S."/>
            <person name="Imsland F."/>
            <person name="Lear T.L."/>
            <person name="Adelson D.L."/>
            <person name="Bailey E."/>
            <person name="Bellone R.R."/>
            <person name="Bloecker H."/>
            <person name="Distl O."/>
            <person name="Edgar R.C."/>
            <person name="Garber M."/>
            <person name="Leeb T."/>
            <person name="Mauceli E."/>
            <person name="MacLeod J.N."/>
            <person name="Penedo M.C.T."/>
            <person name="Raison J.M."/>
            <person name="Sharpe T."/>
            <person name="Vogel J."/>
            <person name="Andersson L."/>
            <person name="Antczak D.F."/>
            <person name="Biagi T."/>
            <person name="Binns M.M."/>
            <person name="Chowdhary B.P."/>
            <person name="Coleman S.J."/>
            <person name="Della Valle G."/>
            <person name="Fryc S."/>
            <person name="Guerin G."/>
            <person name="Hasegawa T."/>
            <person name="Hill E.W."/>
            <person name="Jurka J."/>
            <person name="Kiialainen A."/>
            <person name="Lindgren G."/>
            <person name="Liu J."/>
            <person name="Magnani E."/>
            <person name="Mickelson J.R."/>
            <person name="Murray J."/>
            <person name="Nergadze S.G."/>
            <person name="Onofrio R."/>
            <person name="Pedroni S."/>
            <person name="Piras M.F."/>
            <person name="Raudsepp T."/>
            <person name="Rocchi M."/>
            <person name="Roeed K.H."/>
            <person name="Ryder O.A."/>
            <person name="Searle S."/>
            <person name="Skow L."/>
            <person name="Swinburne J.E."/>
            <person name="Syvaenen A.C."/>
            <person name="Tozaki T."/>
            <person name="Valberg S.J."/>
            <person name="Vaudin M."/>
            <person name="White J.R."/>
            <person name="Zody M.C."/>
            <person name="Lander E.S."/>
            <person name="Lindblad-Toh K."/>
        </authorList>
    </citation>
    <scope>NUCLEOTIDE SEQUENCE [LARGE SCALE GENOMIC DNA]</scope>
    <source>
        <strain evidence="8 9">Thoroughbred</strain>
    </source>
</reference>
<feature type="domain" description="Ig-like" evidence="7">
    <location>
        <begin position="20"/>
        <end position="119"/>
    </location>
</feature>
<evidence type="ECO:0000256" key="4">
    <source>
        <dbReference type="ARBA" id="ARBA00023319"/>
    </source>
</evidence>
<keyword evidence="9" id="KW-1185">Reference proteome</keyword>
<dbReference type="SUPFAM" id="SSF48726">
    <property type="entry name" value="Immunoglobulin"/>
    <property type="match status" value="1"/>
</dbReference>
<dbReference type="InterPro" id="IPR007110">
    <property type="entry name" value="Ig-like_dom"/>
</dbReference>
<keyword evidence="5" id="KW-1279">T cell receptor</keyword>
<sequence length="119" mass="13119">MLSATCSVLVVLILSGTNGDSVTQTEGPVILSEGAPVILNCTYQTSYSMPFLFWYVQYLNNAPQLILKSSTENQRTENQDFHATLIKSDSSFHLQKPSVQMSDSAVYYCALRDTVRGTA</sequence>
<feature type="signal peptide" evidence="6">
    <location>
        <begin position="1"/>
        <end position="19"/>
    </location>
</feature>
<dbReference type="GeneTree" id="ENSGT00940000163502"/>
<dbReference type="GO" id="GO:0042101">
    <property type="term" value="C:T cell receptor complex"/>
    <property type="evidence" value="ECO:0007669"/>
    <property type="project" value="UniProtKB-KW"/>
</dbReference>
<evidence type="ECO:0000256" key="6">
    <source>
        <dbReference type="SAM" id="SignalP"/>
    </source>
</evidence>
<dbReference type="PROSITE" id="PS50835">
    <property type="entry name" value="IG_LIKE"/>
    <property type="match status" value="1"/>
</dbReference>
<dbReference type="PANTHER" id="PTHR19367:SF42">
    <property type="entry name" value="T CELL RECEPTOR ALPHA VARIABLE 18"/>
    <property type="match status" value="1"/>
</dbReference>
<reference evidence="8" key="2">
    <citation type="submission" date="2025-08" db="UniProtKB">
        <authorList>
            <consortium name="Ensembl"/>
        </authorList>
    </citation>
    <scope>IDENTIFICATION</scope>
    <source>
        <strain evidence="8">Thoroughbred</strain>
    </source>
</reference>
<dbReference type="InterPro" id="IPR051287">
    <property type="entry name" value="TCR_variable_region"/>
</dbReference>
<evidence type="ECO:0000256" key="1">
    <source>
        <dbReference type="ARBA" id="ARBA00022729"/>
    </source>
</evidence>
<dbReference type="Proteomes" id="UP000002281">
    <property type="component" value="Chromosome 1"/>
</dbReference>
<keyword evidence="5" id="KW-0391">Immunity</keyword>
<keyword evidence="2" id="KW-1064">Adaptive immunity</keyword>
<reference evidence="8" key="3">
    <citation type="submission" date="2025-09" db="UniProtKB">
        <authorList>
            <consortium name="Ensembl"/>
        </authorList>
    </citation>
    <scope>IDENTIFICATION</scope>
    <source>
        <strain evidence="8">Thoroughbred</strain>
    </source>
</reference>
<protein>
    <recommendedName>
        <fullName evidence="7">Ig-like domain-containing protein</fullName>
    </recommendedName>
</protein>
<evidence type="ECO:0000256" key="2">
    <source>
        <dbReference type="ARBA" id="ARBA00023130"/>
    </source>
</evidence>
<dbReference type="Gene3D" id="2.60.40.10">
    <property type="entry name" value="Immunoglobulins"/>
    <property type="match status" value="1"/>
</dbReference>
<dbReference type="AlphaFoldDB" id="F6WRG7"/>
<evidence type="ECO:0000259" key="7">
    <source>
        <dbReference type="PROSITE" id="PS50835"/>
    </source>
</evidence>
<feature type="chain" id="PRO_5040109151" description="Ig-like domain-containing protein" evidence="6">
    <location>
        <begin position="20"/>
        <end position="119"/>
    </location>
</feature>
<dbReference type="InterPro" id="IPR013783">
    <property type="entry name" value="Ig-like_fold"/>
</dbReference>
<accession>F6WRG7</accession>